<name>A0A1G2K6F5_9BACT</name>
<dbReference type="AlphaFoldDB" id="A0A1G2K6F5"/>
<gene>
    <name evidence="1" type="ORF">A2847_03040</name>
</gene>
<proteinExistence type="predicted"/>
<sequence>MLTQEQVTEKYMRFRELTKDTGLFTPPEAMQLLEELGAVDENMLAVASDTYMKAIGREGKLDWGLLGVTGF</sequence>
<protein>
    <submittedName>
        <fullName evidence="1">Uncharacterized protein</fullName>
    </submittedName>
</protein>
<evidence type="ECO:0000313" key="2">
    <source>
        <dbReference type="Proteomes" id="UP000178574"/>
    </source>
</evidence>
<accession>A0A1G2K6F5</accession>
<evidence type="ECO:0000313" key="1">
    <source>
        <dbReference type="EMBL" id="OGZ95019.1"/>
    </source>
</evidence>
<organism evidence="1 2">
    <name type="scientific">Candidatus Sungbacteria bacterium RIFCSPHIGHO2_01_FULL_50_25</name>
    <dbReference type="NCBI Taxonomy" id="1802265"/>
    <lineage>
        <taxon>Bacteria</taxon>
        <taxon>Candidatus Sungiibacteriota</taxon>
    </lineage>
</organism>
<comment type="caution">
    <text evidence="1">The sequence shown here is derived from an EMBL/GenBank/DDBJ whole genome shotgun (WGS) entry which is preliminary data.</text>
</comment>
<dbReference type="EMBL" id="MHQD01000044">
    <property type="protein sequence ID" value="OGZ95019.1"/>
    <property type="molecule type" value="Genomic_DNA"/>
</dbReference>
<dbReference type="Proteomes" id="UP000178574">
    <property type="component" value="Unassembled WGS sequence"/>
</dbReference>
<reference evidence="1 2" key="1">
    <citation type="journal article" date="2016" name="Nat. Commun.">
        <title>Thousands of microbial genomes shed light on interconnected biogeochemical processes in an aquifer system.</title>
        <authorList>
            <person name="Anantharaman K."/>
            <person name="Brown C.T."/>
            <person name="Hug L.A."/>
            <person name="Sharon I."/>
            <person name="Castelle C.J."/>
            <person name="Probst A.J."/>
            <person name="Thomas B.C."/>
            <person name="Singh A."/>
            <person name="Wilkins M.J."/>
            <person name="Karaoz U."/>
            <person name="Brodie E.L."/>
            <person name="Williams K.H."/>
            <person name="Hubbard S.S."/>
            <person name="Banfield J.F."/>
        </authorList>
    </citation>
    <scope>NUCLEOTIDE SEQUENCE [LARGE SCALE GENOMIC DNA]</scope>
</reference>